<protein>
    <submittedName>
        <fullName evidence="2">Uncharacterized protein</fullName>
    </submittedName>
</protein>
<keyword evidence="1" id="KW-0472">Membrane</keyword>
<accession>A0AAN8X0K0</accession>
<proteinExistence type="predicted"/>
<dbReference type="AlphaFoldDB" id="A0AAN8X0K0"/>
<feature type="transmembrane region" description="Helical" evidence="1">
    <location>
        <begin position="88"/>
        <end position="111"/>
    </location>
</feature>
<organism evidence="2 3">
    <name type="scientific">Halocaridina rubra</name>
    <name type="common">Hawaiian red shrimp</name>
    <dbReference type="NCBI Taxonomy" id="373956"/>
    <lineage>
        <taxon>Eukaryota</taxon>
        <taxon>Metazoa</taxon>
        <taxon>Ecdysozoa</taxon>
        <taxon>Arthropoda</taxon>
        <taxon>Crustacea</taxon>
        <taxon>Multicrustacea</taxon>
        <taxon>Malacostraca</taxon>
        <taxon>Eumalacostraca</taxon>
        <taxon>Eucarida</taxon>
        <taxon>Decapoda</taxon>
        <taxon>Pleocyemata</taxon>
        <taxon>Caridea</taxon>
        <taxon>Atyoidea</taxon>
        <taxon>Atyidae</taxon>
        <taxon>Halocaridina</taxon>
    </lineage>
</organism>
<name>A0AAN8X0K0_HALRR</name>
<evidence type="ECO:0000313" key="3">
    <source>
        <dbReference type="Proteomes" id="UP001381693"/>
    </source>
</evidence>
<keyword evidence="1" id="KW-0812">Transmembrane</keyword>
<evidence type="ECO:0000313" key="2">
    <source>
        <dbReference type="EMBL" id="KAK7073931.1"/>
    </source>
</evidence>
<dbReference type="EMBL" id="JAXCGZ010011926">
    <property type="protein sequence ID" value="KAK7073931.1"/>
    <property type="molecule type" value="Genomic_DNA"/>
</dbReference>
<evidence type="ECO:0000256" key="1">
    <source>
        <dbReference type="SAM" id="Phobius"/>
    </source>
</evidence>
<dbReference type="Proteomes" id="UP001381693">
    <property type="component" value="Unassembled WGS sequence"/>
</dbReference>
<keyword evidence="3" id="KW-1185">Reference proteome</keyword>
<reference evidence="2 3" key="1">
    <citation type="submission" date="2023-11" db="EMBL/GenBank/DDBJ databases">
        <title>Halocaridina rubra genome assembly.</title>
        <authorList>
            <person name="Smith C."/>
        </authorList>
    </citation>
    <scope>NUCLEOTIDE SEQUENCE [LARGE SCALE GENOMIC DNA]</scope>
    <source>
        <strain evidence="2">EP-1</strain>
        <tissue evidence="2">Whole</tissue>
    </source>
</reference>
<keyword evidence="1" id="KW-1133">Transmembrane helix</keyword>
<gene>
    <name evidence="2" type="ORF">SK128_023632</name>
</gene>
<sequence length="121" mass="14405">MPTLGPKRFISKSMEEGLALIEEGLAKFEAEDFNTARYTKVARGVMECLQGYKEIWEEKKRTSFQTRPERFFKKYLLRNPMKRQYDEYIAFTRILFFSIFYSAKINAYIQIKVLYLGVMPT</sequence>
<comment type="caution">
    <text evidence="2">The sequence shown here is derived from an EMBL/GenBank/DDBJ whole genome shotgun (WGS) entry which is preliminary data.</text>
</comment>